<dbReference type="InterPro" id="IPR050360">
    <property type="entry name" value="MFS_Sugar_Transporters"/>
</dbReference>
<dbReference type="InterPro" id="IPR005828">
    <property type="entry name" value="MFS_sugar_transport-like"/>
</dbReference>
<evidence type="ECO:0000256" key="6">
    <source>
        <dbReference type="ARBA" id="ARBA00023136"/>
    </source>
</evidence>
<dbReference type="NCBIfam" id="TIGR00879">
    <property type="entry name" value="SP"/>
    <property type="match status" value="1"/>
</dbReference>
<dbReference type="InterPro" id="IPR036259">
    <property type="entry name" value="MFS_trans_sf"/>
</dbReference>
<dbReference type="Proteomes" id="UP000258309">
    <property type="component" value="Unassembled WGS sequence"/>
</dbReference>
<dbReference type="SUPFAM" id="SSF103473">
    <property type="entry name" value="MFS general substrate transporter"/>
    <property type="match status" value="1"/>
</dbReference>
<feature type="transmembrane region" description="Helical" evidence="8">
    <location>
        <begin position="272"/>
        <end position="294"/>
    </location>
</feature>
<dbReference type="InterPro" id="IPR005829">
    <property type="entry name" value="Sugar_transporter_CS"/>
</dbReference>
<sequence length="505" mass="55505">MAFITQLKKDRGSLFMGCFANIGAILFGFDAGGIGPFVALKSFKADFHLSTNPAKYANTSGNIVTLLNAGAFFGCLMPPIVGKYYGRRMLLAIAGFFFLIGAILQVAAVPPNLAMIYAGRTIAGFGIGMISNTAPTFVAECAPKHLRAFLMATFDLFLIIGGLIAYFAVYGCSVNLPPTSAQWRIPISLQVPLALFVMISPYFMVESPRWLAKSGQWDKSMNALCKIRLLDSSDPEIIEEMAEIRAQIEQELDTTSGRSVKELFIQGNWQRLLWGLSVIVFTLWCGHSVILYYGPTVFAQIGFTSQNSALLGSGIVLVVKFGAVVLFLLGFVRFFSRKSLLMSGTFIMGACLFSLGALLTTHVPGTPGNNSNSPSGKSMIAFIYIYMIGYSISWGTLSWVYIGEIFPSRIRDYGMSACTMMFWLMNFVVSKIGPIAILNIGWKTWMIFGTTNIAACIFCFFLPETNNLSLEEMDVLFGAVDESVRKRDIELNVNEKSIRATVEEI</sequence>
<dbReference type="FunFam" id="1.20.1250.20:FF:000134">
    <property type="entry name" value="MFS sugar transporter protein"/>
    <property type="match status" value="1"/>
</dbReference>
<evidence type="ECO:0000313" key="11">
    <source>
        <dbReference type="Proteomes" id="UP000258309"/>
    </source>
</evidence>
<evidence type="ECO:0000256" key="5">
    <source>
        <dbReference type="ARBA" id="ARBA00022989"/>
    </source>
</evidence>
<dbReference type="PROSITE" id="PS50850">
    <property type="entry name" value="MFS"/>
    <property type="match status" value="1"/>
</dbReference>
<dbReference type="InterPro" id="IPR020846">
    <property type="entry name" value="MFS_dom"/>
</dbReference>
<name>A0A3E2GT75_SCYLI</name>
<evidence type="ECO:0000256" key="1">
    <source>
        <dbReference type="ARBA" id="ARBA00004141"/>
    </source>
</evidence>
<proteinExistence type="inferred from homology"/>
<feature type="transmembrane region" description="Helical" evidence="8">
    <location>
        <begin position="309"/>
        <end position="332"/>
    </location>
</feature>
<feature type="transmembrane region" description="Helical" evidence="8">
    <location>
        <begin position="414"/>
        <end position="438"/>
    </location>
</feature>
<keyword evidence="11" id="KW-1185">Reference proteome</keyword>
<feature type="transmembrane region" description="Helical" evidence="8">
    <location>
        <begin position="114"/>
        <end position="134"/>
    </location>
</feature>
<dbReference type="PROSITE" id="PS00217">
    <property type="entry name" value="SUGAR_TRANSPORT_2"/>
    <property type="match status" value="1"/>
</dbReference>
<feature type="transmembrane region" description="Helical" evidence="8">
    <location>
        <begin position="339"/>
        <end position="359"/>
    </location>
</feature>
<feature type="transmembrane region" description="Helical" evidence="8">
    <location>
        <begin position="12"/>
        <end position="39"/>
    </location>
</feature>
<dbReference type="PRINTS" id="PR00171">
    <property type="entry name" value="SUGRTRNSPORT"/>
</dbReference>
<dbReference type="Gene3D" id="1.20.1250.20">
    <property type="entry name" value="MFS general substrate transporter like domains"/>
    <property type="match status" value="1"/>
</dbReference>
<feature type="transmembrane region" description="Helical" evidence="8">
    <location>
        <begin position="89"/>
        <end position="108"/>
    </location>
</feature>
<feature type="transmembrane region" description="Helical" evidence="8">
    <location>
        <begin position="444"/>
        <end position="463"/>
    </location>
</feature>
<dbReference type="GO" id="GO:0005351">
    <property type="term" value="F:carbohydrate:proton symporter activity"/>
    <property type="evidence" value="ECO:0007669"/>
    <property type="project" value="TreeGrafter"/>
</dbReference>
<feature type="domain" description="Major facilitator superfamily (MFS) profile" evidence="9">
    <location>
        <begin position="16"/>
        <end position="467"/>
    </location>
</feature>
<evidence type="ECO:0000256" key="4">
    <source>
        <dbReference type="ARBA" id="ARBA00022692"/>
    </source>
</evidence>
<dbReference type="InterPro" id="IPR003663">
    <property type="entry name" value="Sugar/inositol_transpt"/>
</dbReference>
<keyword evidence="3 7" id="KW-0813">Transport</keyword>
<feature type="non-terminal residue" evidence="10">
    <location>
        <position position="1"/>
    </location>
</feature>
<gene>
    <name evidence="10" type="ORF">B7463_g12100</name>
</gene>
<keyword evidence="4 8" id="KW-0812">Transmembrane</keyword>
<evidence type="ECO:0000256" key="7">
    <source>
        <dbReference type="RuleBase" id="RU003346"/>
    </source>
</evidence>
<evidence type="ECO:0000256" key="2">
    <source>
        <dbReference type="ARBA" id="ARBA00010992"/>
    </source>
</evidence>
<dbReference type="AlphaFoldDB" id="A0A3E2GT75"/>
<dbReference type="OrthoDB" id="6612291at2759"/>
<feature type="transmembrane region" description="Helical" evidence="8">
    <location>
        <begin position="379"/>
        <end position="402"/>
    </location>
</feature>
<feature type="transmembrane region" description="Helical" evidence="8">
    <location>
        <begin position="187"/>
        <end position="205"/>
    </location>
</feature>
<comment type="caution">
    <text evidence="10">The sequence shown here is derived from an EMBL/GenBank/DDBJ whole genome shotgun (WGS) entry which is preliminary data.</text>
</comment>
<evidence type="ECO:0000259" key="9">
    <source>
        <dbReference type="PROSITE" id="PS50850"/>
    </source>
</evidence>
<dbReference type="GO" id="GO:0016020">
    <property type="term" value="C:membrane"/>
    <property type="evidence" value="ECO:0007669"/>
    <property type="project" value="UniProtKB-SubCell"/>
</dbReference>
<comment type="similarity">
    <text evidence="2 7">Belongs to the major facilitator superfamily. Sugar transporter (TC 2.A.1.1) family.</text>
</comment>
<feature type="transmembrane region" description="Helical" evidence="8">
    <location>
        <begin position="59"/>
        <end position="77"/>
    </location>
</feature>
<reference evidence="10 11" key="1">
    <citation type="submission" date="2018-05" db="EMBL/GenBank/DDBJ databases">
        <title>Draft genome sequence of Scytalidium lignicola DSM 105466, a ubiquitous saprotrophic fungus.</title>
        <authorList>
            <person name="Buettner E."/>
            <person name="Gebauer A.M."/>
            <person name="Hofrichter M."/>
            <person name="Liers C."/>
            <person name="Kellner H."/>
        </authorList>
    </citation>
    <scope>NUCLEOTIDE SEQUENCE [LARGE SCALE GENOMIC DNA]</scope>
    <source>
        <strain evidence="10 11">DSM 105466</strain>
    </source>
</reference>
<keyword evidence="6 8" id="KW-0472">Membrane</keyword>
<feature type="non-terminal residue" evidence="10">
    <location>
        <position position="505"/>
    </location>
</feature>
<evidence type="ECO:0000313" key="10">
    <source>
        <dbReference type="EMBL" id="RFU24238.1"/>
    </source>
</evidence>
<organism evidence="10 11">
    <name type="scientific">Scytalidium lignicola</name>
    <name type="common">Hyphomycete</name>
    <dbReference type="NCBI Taxonomy" id="5539"/>
    <lineage>
        <taxon>Eukaryota</taxon>
        <taxon>Fungi</taxon>
        <taxon>Dikarya</taxon>
        <taxon>Ascomycota</taxon>
        <taxon>Pezizomycotina</taxon>
        <taxon>Leotiomycetes</taxon>
        <taxon>Leotiomycetes incertae sedis</taxon>
        <taxon>Scytalidium</taxon>
    </lineage>
</organism>
<evidence type="ECO:0000256" key="3">
    <source>
        <dbReference type="ARBA" id="ARBA00022448"/>
    </source>
</evidence>
<feature type="transmembrane region" description="Helical" evidence="8">
    <location>
        <begin position="146"/>
        <end position="167"/>
    </location>
</feature>
<dbReference type="PANTHER" id="PTHR48022:SF23">
    <property type="entry name" value="MAJOR FACILITATOR SUPERFAMILY (MFS) PROFILE DOMAIN-CONTAINING PROTEIN"/>
    <property type="match status" value="1"/>
</dbReference>
<dbReference type="EMBL" id="NCSJ02000482">
    <property type="protein sequence ID" value="RFU24238.1"/>
    <property type="molecule type" value="Genomic_DNA"/>
</dbReference>
<keyword evidence="5 8" id="KW-1133">Transmembrane helix</keyword>
<comment type="subcellular location">
    <subcellularLocation>
        <location evidence="1">Membrane</location>
        <topology evidence="1">Multi-pass membrane protein</topology>
    </subcellularLocation>
</comment>
<dbReference type="PANTHER" id="PTHR48022">
    <property type="entry name" value="PLASTIDIC GLUCOSE TRANSPORTER 4"/>
    <property type="match status" value="1"/>
</dbReference>
<accession>A0A3E2GT75</accession>
<evidence type="ECO:0000256" key="8">
    <source>
        <dbReference type="SAM" id="Phobius"/>
    </source>
</evidence>
<dbReference type="Pfam" id="PF00083">
    <property type="entry name" value="Sugar_tr"/>
    <property type="match status" value="1"/>
</dbReference>
<protein>
    <recommendedName>
        <fullName evidence="9">Major facilitator superfamily (MFS) profile domain-containing protein</fullName>
    </recommendedName>
</protein>